<evidence type="ECO:0000313" key="3">
    <source>
        <dbReference type="Proteomes" id="UP000514509"/>
    </source>
</evidence>
<dbReference type="Proteomes" id="UP000514509">
    <property type="component" value="Chromosome"/>
</dbReference>
<reference evidence="2 3" key="1">
    <citation type="submission" date="2020-08" db="EMBL/GenBank/DDBJ databases">
        <title>Adhaeribacter dokdonensis sp. nov., isolated from the rhizosphere of Elymus tsukushiensis, a plant native to the Dokdo Islands, Republic of Korea.</title>
        <authorList>
            <person name="Ghim S.Y."/>
        </authorList>
    </citation>
    <scope>NUCLEOTIDE SEQUENCE [LARGE SCALE GENOMIC DNA]</scope>
    <source>
        <strain evidence="2 3">KUDC8001</strain>
    </source>
</reference>
<dbReference type="KEGG" id="add:HUW48_07185"/>
<dbReference type="Pfam" id="PF14730">
    <property type="entry name" value="DUF4468"/>
    <property type="match status" value="1"/>
</dbReference>
<organism evidence="2 3">
    <name type="scientific">Adhaeribacter radiodurans</name>
    <dbReference type="NCBI Taxonomy" id="2745197"/>
    <lineage>
        <taxon>Bacteria</taxon>
        <taxon>Pseudomonadati</taxon>
        <taxon>Bacteroidota</taxon>
        <taxon>Cytophagia</taxon>
        <taxon>Cytophagales</taxon>
        <taxon>Hymenobacteraceae</taxon>
        <taxon>Adhaeribacter</taxon>
    </lineage>
</organism>
<evidence type="ECO:0000259" key="1">
    <source>
        <dbReference type="Pfam" id="PF14730"/>
    </source>
</evidence>
<dbReference type="EMBL" id="CP055153">
    <property type="protein sequence ID" value="QMU27841.1"/>
    <property type="molecule type" value="Genomic_DNA"/>
</dbReference>
<dbReference type="AlphaFoldDB" id="A0A7L7L4U9"/>
<protein>
    <submittedName>
        <fullName evidence="2">DUF4468 domain-containing protein</fullName>
    </submittedName>
</protein>
<feature type="domain" description="DUF4468" evidence="1">
    <location>
        <begin position="37"/>
        <end position="122"/>
    </location>
</feature>
<sequence>MNRIDLIKLLWLVLLLFPGGLFAQVLPQDKTTGKFYYSEEVLVKDGPQMDLYHRAKTWFNLAGQNKKTINLDDSKNGMLAGDILTELAVVADNQKQKFKLKYTVNLQLSDDRYWLSLNNFQLQKIVSLNQNRSTKELIVNSQPLEVWLNGKEKVNSKVQIPAIKQKLEKAVYKSIFTQMEDLNAHML</sequence>
<keyword evidence="3" id="KW-1185">Reference proteome</keyword>
<name>A0A7L7L4U9_9BACT</name>
<dbReference type="RefSeq" id="WP_182415033.1">
    <property type="nucleotide sequence ID" value="NZ_CP055153.1"/>
</dbReference>
<evidence type="ECO:0000313" key="2">
    <source>
        <dbReference type="EMBL" id="QMU27841.1"/>
    </source>
</evidence>
<dbReference type="Gene3D" id="3.30.530.80">
    <property type="match status" value="1"/>
</dbReference>
<proteinExistence type="predicted"/>
<gene>
    <name evidence="2" type="ORF">HUW48_07185</name>
</gene>
<dbReference type="InterPro" id="IPR027823">
    <property type="entry name" value="DUF4468"/>
</dbReference>
<accession>A0A7L7L4U9</accession>